<dbReference type="RefSeq" id="WP_370874998.1">
    <property type="nucleotide sequence ID" value="NZ_JAUSUD010000001.1"/>
</dbReference>
<comment type="caution">
    <text evidence="1">The sequence shown here is derived from an EMBL/GenBank/DDBJ whole genome shotgun (WGS) entry which is preliminary data.</text>
</comment>
<protein>
    <recommendedName>
        <fullName evidence="3">Sporulation histidine kinase inhibitor Sda</fullName>
    </recommendedName>
</protein>
<dbReference type="Proteomes" id="UP001234495">
    <property type="component" value="Unassembled WGS sequence"/>
</dbReference>
<organism evidence="1 2">
    <name type="scientific">Metabacillus malikii</name>
    <dbReference type="NCBI Taxonomy" id="1504265"/>
    <lineage>
        <taxon>Bacteria</taxon>
        <taxon>Bacillati</taxon>
        <taxon>Bacillota</taxon>
        <taxon>Bacilli</taxon>
        <taxon>Bacillales</taxon>
        <taxon>Bacillaceae</taxon>
        <taxon>Metabacillus</taxon>
    </lineage>
</organism>
<gene>
    <name evidence="1" type="ORF">J2S19_000113</name>
</gene>
<dbReference type="Pfam" id="PF08970">
    <property type="entry name" value="Sda"/>
    <property type="match status" value="1"/>
</dbReference>
<dbReference type="EMBL" id="JAUSUD010000001">
    <property type="protein sequence ID" value="MDQ0228863.1"/>
    <property type="molecule type" value="Genomic_DNA"/>
</dbReference>
<dbReference type="SUPFAM" id="SSF100985">
    <property type="entry name" value="Sporulation inhibitor Sda"/>
    <property type="match status" value="1"/>
</dbReference>
<accession>A0ABT9Z9D2</accession>
<evidence type="ECO:0000313" key="2">
    <source>
        <dbReference type="Proteomes" id="UP001234495"/>
    </source>
</evidence>
<reference evidence="1 2" key="1">
    <citation type="submission" date="2023-07" db="EMBL/GenBank/DDBJ databases">
        <title>Genomic Encyclopedia of Type Strains, Phase IV (KMG-IV): sequencing the most valuable type-strain genomes for metagenomic binning, comparative biology and taxonomic classification.</title>
        <authorList>
            <person name="Goeker M."/>
        </authorList>
    </citation>
    <scope>NUCLEOTIDE SEQUENCE [LARGE SCALE GENOMIC DNA]</scope>
    <source>
        <strain evidence="1 2">DSM 29005</strain>
    </source>
</reference>
<dbReference type="InterPro" id="IPR015064">
    <property type="entry name" value="Sda"/>
</dbReference>
<sequence length="54" mass="6791">MIYKLNNTQLLECYLNAKELSLDQEFIFLLYKEIRRRKITFYFYSFLLEERELS</sequence>
<name>A0ABT9Z9D2_9BACI</name>
<proteinExistence type="predicted"/>
<evidence type="ECO:0008006" key="3">
    <source>
        <dbReference type="Google" id="ProtNLM"/>
    </source>
</evidence>
<evidence type="ECO:0000313" key="1">
    <source>
        <dbReference type="EMBL" id="MDQ0228863.1"/>
    </source>
</evidence>
<keyword evidence="2" id="KW-1185">Reference proteome</keyword>
<dbReference type="Gene3D" id="1.10.287.1100">
    <property type="entry name" value="Sporulation inhibitor A"/>
    <property type="match status" value="1"/>
</dbReference>
<dbReference type="InterPro" id="IPR036916">
    <property type="entry name" value="Sda_sf"/>
</dbReference>